<evidence type="ECO:0000313" key="1">
    <source>
        <dbReference type="EMBL" id="KAJ0218459.1"/>
    </source>
</evidence>
<proteinExistence type="predicted"/>
<name>A0A9R1W7B1_LACSA</name>
<dbReference type="Proteomes" id="UP000235145">
    <property type="component" value="Unassembled WGS sequence"/>
</dbReference>
<dbReference type="AlphaFoldDB" id="A0A9R1W7B1"/>
<organism evidence="1 2">
    <name type="scientific">Lactuca sativa</name>
    <name type="common">Garden lettuce</name>
    <dbReference type="NCBI Taxonomy" id="4236"/>
    <lineage>
        <taxon>Eukaryota</taxon>
        <taxon>Viridiplantae</taxon>
        <taxon>Streptophyta</taxon>
        <taxon>Embryophyta</taxon>
        <taxon>Tracheophyta</taxon>
        <taxon>Spermatophyta</taxon>
        <taxon>Magnoliopsida</taxon>
        <taxon>eudicotyledons</taxon>
        <taxon>Gunneridae</taxon>
        <taxon>Pentapetalae</taxon>
        <taxon>asterids</taxon>
        <taxon>campanulids</taxon>
        <taxon>Asterales</taxon>
        <taxon>Asteraceae</taxon>
        <taxon>Cichorioideae</taxon>
        <taxon>Cichorieae</taxon>
        <taxon>Lactucinae</taxon>
        <taxon>Lactuca</taxon>
    </lineage>
</organism>
<keyword evidence="2" id="KW-1185">Reference proteome</keyword>
<gene>
    <name evidence="1" type="ORF">LSAT_V11C300106990</name>
</gene>
<dbReference type="EMBL" id="NBSK02000003">
    <property type="protein sequence ID" value="KAJ0218459.1"/>
    <property type="molecule type" value="Genomic_DNA"/>
</dbReference>
<protein>
    <submittedName>
        <fullName evidence="1">Uncharacterized protein</fullName>
    </submittedName>
</protein>
<accession>A0A9R1W7B1</accession>
<evidence type="ECO:0000313" key="2">
    <source>
        <dbReference type="Proteomes" id="UP000235145"/>
    </source>
</evidence>
<comment type="caution">
    <text evidence="1">The sequence shown here is derived from an EMBL/GenBank/DDBJ whole genome shotgun (WGS) entry which is preliminary data.</text>
</comment>
<sequence length="173" mass="20456">MQYKEWRHEPEEARFPLRHRLTTLFEIDVEDGNIRKVINNHMARAWRTHRSQLHNYFKGIGGPVDPTKAKTTPPPNMGSKDDWGYLCDMWCEPKYMETMEKRVMACGKRKMNSRNGSKSTIRYHIERGLDLDSSTGQIETWRLTHWDEKKGWRSTDAAAKYVSLLDHFLFVLI</sequence>
<reference evidence="1 2" key="1">
    <citation type="journal article" date="2017" name="Nat. Commun.">
        <title>Genome assembly with in vitro proximity ligation data and whole-genome triplication in lettuce.</title>
        <authorList>
            <person name="Reyes-Chin-Wo S."/>
            <person name="Wang Z."/>
            <person name="Yang X."/>
            <person name="Kozik A."/>
            <person name="Arikit S."/>
            <person name="Song C."/>
            <person name="Xia L."/>
            <person name="Froenicke L."/>
            <person name="Lavelle D.O."/>
            <person name="Truco M.J."/>
            <person name="Xia R."/>
            <person name="Zhu S."/>
            <person name="Xu C."/>
            <person name="Xu H."/>
            <person name="Xu X."/>
            <person name="Cox K."/>
            <person name="Korf I."/>
            <person name="Meyers B.C."/>
            <person name="Michelmore R.W."/>
        </authorList>
    </citation>
    <scope>NUCLEOTIDE SEQUENCE [LARGE SCALE GENOMIC DNA]</scope>
    <source>
        <strain evidence="2">cv. Salinas</strain>
        <tissue evidence="1">Seedlings</tissue>
    </source>
</reference>